<comment type="caution">
    <text evidence="2">The sequence shown here is derived from an EMBL/GenBank/DDBJ whole genome shotgun (WGS) entry which is preliminary data.</text>
</comment>
<evidence type="ECO:0000313" key="2">
    <source>
        <dbReference type="EMBL" id="GAB17452.1"/>
    </source>
</evidence>
<feature type="transmembrane region" description="Helical" evidence="1">
    <location>
        <begin position="75"/>
        <end position="94"/>
    </location>
</feature>
<dbReference type="Proteomes" id="UP000035034">
    <property type="component" value="Unassembled WGS sequence"/>
</dbReference>
<organism evidence="2 3">
    <name type="scientific">Gordonia effusa NBRC 100432</name>
    <dbReference type="NCBI Taxonomy" id="1077974"/>
    <lineage>
        <taxon>Bacteria</taxon>
        <taxon>Bacillati</taxon>
        <taxon>Actinomycetota</taxon>
        <taxon>Actinomycetes</taxon>
        <taxon>Mycobacteriales</taxon>
        <taxon>Gordoniaceae</taxon>
        <taxon>Gordonia</taxon>
    </lineage>
</organism>
<dbReference type="InterPro" id="IPR021315">
    <property type="entry name" value="Gap/Sap"/>
</dbReference>
<accession>H0QXA1</accession>
<reference evidence="2 3" key="1">
    <citation type="submission" date="2011-12" db="EMBL/GenBank/DDBJ databases">
        <title>Whole genome shotgun sequence of Gordonia effusa NBRC 100432.</title>
        <authorList>
            <person name="Yoshida I."/>
            <person name="Takarada H."/>
            <person name="Hosoyama A."/>
            <person name="Tsuchikane K."/>
            <person name="Katsumata H."/>
            <person name="Yamazaki S."/>
            <person name="Fujita N."/>
        </authorList>
    </citation>
    <scope>NUCLEOTIDE SEQUENCE [LARGE SCALE GENOMIC DNA]</scope>
    <source>
        <strain evidence="2 3">NBRC 100432</strain>
    </source>
</reference>
<proteinExistence type="predicted"/>
<evidence type="ECO:0000256" key="1">
    <source>
        <dbReference type="SAM" id="Phobius"/>
    </source>
</evidence>
<evidence type="ECO:0000313" key="3">
    <source>
        <dbReference type="Proteomes" id="UP000035034"/>
    </source>
</evidence>
<dbReference type="EMBL" id="BAEH01000033">
    <property type="protein sequence ID" value="GAB17452.1"/>
    <property type="molecule type" value="Genomic_DNA"/>
</dbReference>
<dbReference type="eggNOG" id="COG1280">
    <property type="taxonomic scope" value="Bacteria"/>
</dbReference>
<gene>
    <name evidence="2" type="ORF">GOEFS_033_00140</name>
</gene>
<sequence>MGTVIGDLLPLAIGVAVSPVPIIAAILMLLGTHARTTSIGFAIGWIIGIVSATVIFVLVGAAIDTSSGPSRASSWIKLVLGLLLLLLGVRDWRVRSAVAASPKWMAAIDDMKPPAGFGIGFVLAAVNPKNLMLCAAAGVDIGTGGLSGRAVLTAIALFGVIAASSVAGPVIAYQVAADSLAGALDALKEWLRANNQAVMAVLFLVLGISLLGKGIGGLT</sequence>
<feature type="transmembrane region" description="Helical" evidence="1">
    <location>
        <begin position="151"/>
        <end position="176"/>
    </location>
</feature>
<dbReference type="OrthoDB" id="4753036at2"/>
<keyword evidence="1" id="KW-0812">Transmembrane</keyword>
<name>H0QXA1_9ACTN</name>
<protein>
    <recommendedName>
        <fullName evidence="4">GAP family protein</fullName>
    </recommendedName>
</protein>
<keyword evidence="3" id="KW-1185">Reference proteome</keyword>
<dbReference type="Pfam" id="PF11139">
    <property type="entry name" value="SfLAP"/>
    <property type="match status" value="1"/>
</dbReference>
<evidence type="ECO:0008006" key="4">
    <source>
        <dbReference type="Google" id="ProtNLM"/>
    </source>
</evidence>
<feature type="transmembrane region" description="Helical" evidence="1">
    <location>
        <begin position="42"/>
        <end position="63"/>
    </location>
</feature>
<feature type="transmembrane region" description="Helical" evidence="1">
    <location>
        <begin position="197"/>
        <end position="216"/>
    </location>
</feature>
<dbReference type="AlphaFoldDB" id="H0QXA1"/>
<dbReference type="RefSeq" id="WP_007316790.1">
    <property type="nucleotide sequence ID" value="NZ_BAEH01000033.1"/>
</dbReference>
<keyword evidence="1" id="KW-1133">Transmembrane helix</keyword>
<keyword evidence="1" id="KW-0472">Membrane</keyword>
<feature type="transmembrane region" description="Helical" evidence="1">
    <location>
        <begin position="12"/>
        <end position="30"/>
    </location>
</feature>
<dbReference type="STRING" id="1077974.GOEFS_033_00140"/>